<evidence type="ECO:0000313" key="3">
    <source>
        <dbReference type="EMBL" id="GAA3505896.1"/>
    </source>
</evidence>
<gene>
    <name evidence="3" type="ORF">GCM10019016_130100</name>
</gene>
<reference evidence="4" key="1">
    <citation type="journal article" date="2019" name="Int. J. Syst. Evol. Microbiol.">
        <title>The Global Catalogue of Microorganisms (GCM) 10K type strain sequencing project: providing services to taxonomists for standard genome sequencing and annotation.</title>
        <authorList>
            <consortium name="The Broad Institute Genomics Platform"/>
            <consortium name="The Broad Institute Genome Sequencing Center for Infectious Disease"/>
            <person name="Wu L."/>
            <person name="Ma J."/>
        </authorList>
    </citation>
    <scope>NUCLEOTIDE SEQUENCE [LARGE SCALE GENOMIC DNA]</scope>
    <source>
        <strain evidence="4">JCM 4816</strain>
    </source>
</reference>
<evidence type="ECO:0000313" key="4">
    <source>
        <dbReference type="Proteomes" id="UP001501455"/>
    </source>
</evidence>
<feature type="transmembrane region" description="Helical" evidence="2">
    <location>
        <begin position="18"/>
        <end position="38"/>
    </location>
</feature>
<name>A0ABP6UDP3_9ACTN</name>
<sequence length="246" mass="27380">MERTEEEAGRRRRGRTTALIGTALVLGLVAGTCTGYLVQAGREPTPLPPLSQPVLAQARGEGPAPLPASQDRRVRTDGDLRELLLKKPRGAKHTEWLREGVRWLDIAALAETWTQPGEAFGDLVMDEFRRSVMTVWEDDGYTVVIRLTQFRQEEYTAATDAADDAQRWAEVRPNDSWAIPGTGNGRAYVMTEPGTEPGIEPGFAPEYSAEAHAWRGDIAMSVWVTGREPVPKKRIMDVAERQMERL</sequence>
<keyword evidence="2" id="KW-0812">Transmembrane</keyword>
<comment type="caution">
    <text evidence="3">The sequence shown here is derived from an EMBL/GenBank/DDBJ whole genome shotgun (WGS) entry which is preliminary data.</text>
</comment>
<accession>A0ABP6UDP3</accession>
<dbReference type="EMBL" id="BAAAXF010000086">
    <property type="protein sequence ID" value="GAA3505896.1"/>
    <property type="molecule type" value="Genomic_DNA"/>
</dbReference>
<evidence type="ECO:0000256" key="1">
    <source>
        <dbReference type="SAM" id="MobiDB-lite"/>
    </source>
</evidence>
<protein>
    <recommendedName>
        <fullName evidence="5">Lipoprotein</fullName>
    </recommendedName>
</protein>
<evidence type="ECO:0000256" key="2">
    <source>
        <dbReference type="SAM" id="Phobius"/>
    </source>
</evidence>
<keyword evidence="2" id="KW-0472">Membrane</keyword>
<evidence type="ECO:0008006" key="5">
    <source>
        <dbReference type="Google" id="ProtNLM"/>
    </source>
</evidence>
<proteinExistence type="predicted"/>
<organism evidence="3 4">
    <name type="scientific">Streptomyces prasinosporus</name>
    <dbReference type="NCBI Taxonomy" id="68256"/>
    <lineage>
        <taxon>Bacteria</taxon>
        <taxon>Bacillati</taxon>
        <taxon>Actinomycetota</taxon>
        <taxon>Actinomycetes</taxon>
        <taxon>Kitasatosporales</taxon>
        <taxon>Streptomycetaceae</taxon>
        <taxon>Streptomyces</taxon>
        <taxon>Streptomyces albogriseolus group</taxon>
    </lineage>
</organism>
<feature type="region of interest" description="Disordered" evidence="1">
    <location>
        <begin position="48"/>
        <end position="71"/>
    </location>
</feature>
<dbReference type="Proteomes" id="UP001501455">
    <property type="component" value="Unassembled WGS sequence"/>
</dbReference>
<keyword evidence="4" id="KW-1185">Reference proteome</keyword>
<keyword evidence="2" id="KW-1133">Transmembrane helix</keyword>
<dbReference type="RefSeq" id="WP_167743526.1">
    <property type="nucleotide sequence ID" value="NZ_BAAAXF010000086.1"/>
</dbReference>